<keyword evidence="3" id="KW-0285">Flavoprotein</keyword>
<evidence type="ECO:0000256" key="6">
    <source>
        <dbReference type="ARBA" id="ARBA00023002"/>
    </source>
</evidence>
<dbReference type="EMBL" id="JACAZH010000001">
    <property type="protein sequence ID" value="KAF7377826.1"/>
    <property type="molecule type" value="Genomic_DNA"/>
</dbReference>
<feature type="domain" description="Glucose-methanol-choline oxidoreductase N-terminal" evidence="10">
    <location>
        <begin position="131"/>
        <end position="444"/>
    </location>
</feature>
<dbReference type="SUPFAM" id="SSF54373">
    <property type="entry name" value="FAD-linked reductases, C-terminal domain"/>
    <property type="match status" value="1"/>
</dbReference>
<protein>
    <submittedName>
        <fullName evidence="12">GMC oxidoreductase</fullName>
    </submittedName>
</protein>
<keyword evidence="7" id="KW-0325">Glycoprotein</keyword>
<dbReference type="Pfam" id="PF05199">
    <property type="entry name" value="GMC_oxred_C"/>
    <property type="match status" value="1"/>
</dbReference>
<organism evidence="12 13">
    <name type="scientific">Mycena sanguinolenta</name>
    <dbReference type="NCBI Taxonomy" id="230812"/>
    <lineage>
        <taxon>Eukaryota</taxon>
        <taxon>Fungi</taxon>
        <taxon>Dikarya</taxon>
        <taxon>Basidiomycota</taxon>
        <taxon>Agaricomycotina</taxon>
        <taxon>Agaricomycetes</taxon>
        <taxon>Agaricomycetidae</taxon>
        <taxon>Agaricales</taxon>
        <taxon>Marasmiineae</taxon>
        <taxon>Mycenaceae</taxon>
        <taxon>Mycena</taxon>
    </lineage>
</organism>
<proteinExistence type="inferred from homology"/>
<evidence type="ECO:0000256" key="2">
    <source>
        <dbReference type="ARBA" id="ARBA00010790"/>
    </source>
</evidence>
<accession>A0A8H6ZK22</accession>
<keyword evidence="6" id="KW-0560">Oxidoreductase</keyword>
<evidence type="ECO:0000313" key="12">
    <source>
        <dbReference type="EMBL" id="KAF7377826.1"/>
    </source>
</evidence>
<dbReference type="Gene3D" id="3.30.560.10">
    <property type="entry name" value="Glucose Oxidase, domain 3"/>
    <property type="match status" value="1"/>
</dbReference>
<dbReference type="PANTHER" id="PTHR11552:SF201">
    <property type="entry name" value="GLUCOSE-METHANOL-CHOLINE OXIDOREDUCTASE N-TERMINAL DOMAIN-CONTAINING PROTEIN"/>
    <property type="match status" value="1"/>
</dbReference>
<feature type="active site" description="Proton donor" evidence="8">
    <location>
        <position position="630"/>
    </location>
</feature>
<dbReference type="Gene3D" id="3.50.50.60">
    <property type="entry name" value="FAD/NAD(P)-binding domain"/>
    <property type="match status" value="1"/>
</dbReference>
<comment type="caution">
    <text evidence="12">The sequence shown here is derived from an EMBL/GenBank/DDBJ whole genome shotgun (WGS) entry which is preliminary data.</text>
</comment>
<keyword evidence="5 9" id="KW-0274">FAD</keyword>
<evidence type="ECO:0000256" key="8">
    <source>
        <dbReference type="PIRSR" id="PIRSR000137-1"/>
    </source>
</evidence>
<dbReference type="InterPro" id="IPR012132">
    <property type="entry name" value="GMC_OxRdtase"/>
</dbReference>
<dbReference type="Proteomes" id="UP000623467">
    <property type="component" value="Unassembled WGS sequence"/>
</dbReference>
<dbReference type="AlphaFoldDB" id="A0A8H6ZK22"/>
<dbReference type="InterPro" id="IPR036188">
    <property type="entry name" value="FAD/NAD-bd_sf"/>
</dbReference>
<dbReference type="PIRSF" id="PIRSF000137">
    <property type="entry name" value="Alcohol_oxidase"/>
    <property type="match status" value="1"/>
</dbReference>
<evidence type="ECO:0000256" key="9">
    <source>
        <dbReference type="PIRSR" id="PIRSR000137-2"/>
    </source>
</evidence>
<dbReference type="GO" id="GO:0050660">
    <property type="term" value="F:flavin adenine dinucleotide binding"/>
    <property type="evidence" value="ECO:0007669"/>
    <property type="project" value="InterPro"/>
</dbReference>
<keyword evidence="4" id="KW-0732">Signal</keyword>
<dbReference type="InterPro" id="IPR007867">
    <property type="entry name" value="GMC_OxRtase_C"/>
</dbReference>
<evidence type="ECO:0000256" key="5">
    <source>
        <dbReference type="ARBA" id="ARBA00022827"/>
    </source>
</evidence>
<dbReference type="GO" id="GO:0016614">
    <property type="term" value="F:oxidoreductase activity, acting on CH-OH group of donors"/>
    <property type="evidence" value="ECO:0007669"/>
    <property type="project" value="InterPro"/>
</dbReference>
<dbReference type="PANTHER" id="PTHR11552">
    <property type="entry name" value="GLUCOSE-METHANOL-CHOLINE GMC OXIDOREDUCTASE"/>
    <property type="match status" value="1"/>
</dbReference>
<evidence type="ECO:0000256" key="1">
    <source>
        <dbReference type="ARBA" id="ARBA00001974"/>
    </source>
</evidence>
<feature type="binding site" evidence="9">
    <location>
        <begin position="219"/>
        <end position="222"/>
    </location>
    <ligand>
        <name>FAD</name>
        <dbReference type="ChEBI" id="CHEBI:57692"/>
    </ligand>
</feature>
<dbReference type="SUPFAM" id="SSF51905">
    <property type="entry name" value="FAD/NAD(P)-binding domain"/>
    <property type="match status" value="1"/>
</dbReference>
<feature type="domain" description="Glucose-methanol-choline oxidoreductase C-terminal" evidence="11">
    <location>
        <begin position="549"/>
        <end position="683"/>
    </location>
</feature>
<dbReference type="Pfam" id="PF00732">
    <property type="entry name" value="GMC_oxred_N"/>
    <property type="match status" value="1"/>
</dbReference>
<evidence type="ECO:0000256" key="3">
    <source>
        <dbReference type="ARBA" id="ARBA00022630"/>
    </source>
</evidence>
<feature type="binding site" evidence="9">
    <location>
        <position position="361"/>
    </location>
    <ligand>
        <name>FAD</name>
        <dbReference type="ChEBI" id="CHEBI:57692"/>
    </ligand>
</feature>
<evidence type="ECO:0000256" key="7">
    <source>
        <dbReference type="ARBA" id="ARBA00023180"/>
    </source>
</evidence>
<evidence type="ECO:0000313" key="13">
    <source>
        <dbReference type="Proteomes" id="UP000623467"/>
    </source>
</evidence>
<reference evidence="12" key="1">
    <citation type="submission" date="2020-05" db="EMBL/GenBank/DDBJ databases">
        <title>Mycena genomes resolve the evolution of fungal bioluminescence.</title>
        <authorList>
            <person name="Tsai I.J."/>
        </authorList>
    </citation>
    <scope>NUCLEOTIDE SEQUENCE</scope>
    <source>
        <strain evidence="12">160909Yilan</strain>
    </source>
</reference>
<dbReference type="OrthoDB" id="269227at2759"/>
<keyword evidence="13" id="KW-1185">Reference proteome</keyword>
<gene>
    <name evidence="12" type="ORF">MSAN_00206100</name>
</gene>
<evidence type="ECO:0000259" key="10">
    <source>
        <dbReference type="Pfam" id="PF00732"/>
    </source>
</evidence>
<comment type="cofactor">
    <cofactor evidence="1 9">
        <name>FAD</name>
        <dbReference type="ChEBI" id="CHEBI:57692"/>
    </cofactor>
</comment>
<name>A0A8H6ZK22_9AGAR</name>
<evidence type="ECO:0000259" key="11">
    <source>
        <dbReference type="Pfam" id="PF05199"/>
    </source>
</evidence>
<evidence type="ECO:0000256" key="4">
    <source>
        <dbReference type="ARBA" id="ARBA00022729"/>
    </source>
</evidence>
<dbReference type="InterPro" id="IPR000172">
    <property type="entry name" value="GMC_OxRdtase_N"/>
</dbReference>
<feature type="active site" description="Proton acceptor" evidence="8">
    <location>
        <position position="674"/>
    </location>
</feature>
<comment type="similarity">
    <text evidence="2">Belongs to the GMC oxidoreductase family.</text>
</comment>
<sequence length="695" mass="75256">MSSCHSTVSLWSGIHLNPLSAMYDHRSTRIFSIIGTPTPRWEVLAASKPLLVFCWNLEFEGHNVRGHMIQDFNPDKPKSCTSKCGDYITAVLRPVFVPVNMFARALATLVYLVPCLGKIYEDVAQLPGLSYDFVIVGGGTAANVVGNRLTENPNFSVLILEAGVSNEGVIDSIVPFFVEDLLQPNIYEWNYTTVPQPGLNGRNVANPRAHILGGCSAHNGMVYTRGSTDDYNRFAAVTGDAGWSWDRLFPYFLKNERWTPPVDHHDTRGEYNPALHSTTGINSVSLSALNWPIFSQHVIETTQELPDEWPFLLDMNSGRPLGLGWQQSTIGGGMRSTSATSYLGPEFINRPNLHVLLHAQVSKLVDPGSENGKLTFGGVQFAQGSGGAFFTAKAAKEIILSAGSVGTVSVLFHSGIGDQAALTALGIPTLLNLPSVGQNATDQPEFILGWTVNSTQTLDAITQNTTLFNEDYAQWNRSHTGPFSSGSTTHRGWVRLDAQIFASNNFTDPSAGPNSPHIEVSFAPGNFGIPATSHASSHVISAGIIILNPVSRGSVTINSSNPFDSPVIDVGFLRSEVDVFIGREAIKKVLGLFKAPTWQDYIIAPITDLENMSDDELDKHIRNTASSAFHLSGTAAMSAENAGYGVVDPNLIVKGASRLRIIDASVFPFVTSGHTQAPTYVIAERGADLVKETWE</sequence>